<dbReference type="GO" id="GO:0006825">
    <property type="term" value="P:copper ion transport"/>
    <property type="evidence" value="ECO:0007669"/>
    <property type="project" value="InterPro"/>
</dbReference>
<feature type="transmembrane region" description="Helical" evidence="6">
    <location>
        <begin position="371"/>
        <end position="395"/>
    </location>
</feature>
<keyword evidence="3 6" id="KW-0812">Transmembrane</keyword>
<dbReference type="Pfam" id="PF05425">
    <property type="entry name" value="CopD"/>
    <property type="match status" value="1"/>
</dbReference>
<keyword evidence="4 6" id="KW-1133">Transmembrane helix</keyword>
<name>A0A6J6NM08_9ZZZZ</name>
<feature type="transmembrane region" description="Helical" evidence="6">
    <location>
        <begin position="488"/>
        <end position="510"/>
    </location>
</feature>
<feature type="transmembrane region" description="Helical" evidence="6">
    <location>
        <begin position="424"/>
        <end position="445"/>
    </location>
</feature>
<feature type="transmembrane region" description="Helical" evidence="6">
    <location>
        <begin position="51"/>
        <end position="70"/>
    </location>
</feature>
<proteinExistence type="predicted"/>
<evidence type="ECO:0000313" key="8">
    <source>
        <dbReference type="EMBL" id="CAB4685433.1"/>
    </source>
</evidence>
<evidence type="ECO:0000256" key="6">
    <source>
        <dbReference type="SAM" id="Phobius"/>
    </source>
</evidence>
<evidence type="ECO:0000256" key="1">
    <source>
        <dbReference type="ARBA" id="ARBA00004651"/>
    </source>
</evidence>
<feature type="transmembrane region" description="Helical" evidence="6">
    <location>
        <begin position="215"/>
        <end position="235"/>
    </location>
</feature>
<dbReference type="InterPro" id="IPR032694">
    <property type="entry name" value="CopC/D"/>
</dbReference>
<feature type="domain" description="Copper resistance protein D" evidence="7">
    <location>
        <begin position="179"/>
        <end position="269"/>
    </location>
</feature>
<feature type="transmembrane region" description="Helical" evidence="6">
    <location>
        <begin position="115"/>
        <end position="133"/>
    </location>
</feature>
<protein>
    <submittedName>
        <fullName evidence="8">Unannotated protein</fullName>
    </submittedName>
</protein>
<evidence type="ECO:0000259" key="7">
    <source>
        <dbReference type="Pfam" id="PF05425"/>
    </source>
</evidence>
<evidence type="ECO:0000256" key="2">
    <source>
        <dbReference type="ARBA" id="ARBA00022475"/>
    </source>
</evidence>
<dbReference type="PANTHER" id="PTHR34820">
    <property type="entry name" value="INNER MEMBRANE PROTEIN YEBZ"/>
    <property type="match status" value="1"/>
</dbReference>
<evidence type="ECO:0000256" key="3">
    <source>
        <dbReference type="ARBA" id="ARBA00022692"/>
    </source>
</evidence>
<feature type="transmembrane region" description="Helical" evidence="6">
    <location>
        <begin position="12"/>
        <end position="31"/>
    </location>
</feature>
<evidence type="ECO:0000256" key="5">
    <source>
        <dbReference type="ARBA" id="ARBA00023136"/>
    </source>
</evidence>
<accession>A0A6J6NM08</accession>
<feature type="transmembrane region" description="Helical" evidence="6">
    <location>
        <begin position="310"/>
        <end position="330"/>
    </location>
</feature>
<comment type="subcellular location">
    <subcellularLocation>
        <location evidence="1">Cell membrane</location>
        <topology evidence="1">Multi-pass membrane protein</topology>
    </subcellularLocation>
</comment>
<organism evidence="8">
    <name type="scientific">freshwater metagenome</name>
    <dbReference type="NCBI Taxonomy" id="449393"/>
    <lineage>
        <taxon>unclassified sequences</taxon>
        <taxon>metagenomes</taxon>
        <taxon>ecological metagenomes</taxon>
    </lineage>
</organism>
<dbReference type="Pfam" id="PF09678">
    <property type="entry name" value="Caa3_CtaG"/>
    <property type="match status" value="1"/>
</dbReference>
<dbReference type="EMBL" id="CAEZXI010000062">
    <property type="protein sequence ID" value="CAB4685433.1"/>
    <property type="molecule type" value="Genomic_DNA"/>
</dbReference>
<sequence length="609" mass="66246">MIEIFATLSNGLMQLAALVAIGLMISLAALAEDDKGSIRSTKLARRCKNFFWIWLVSIAIFVVIQVAYLLEITILESFDSNLIRSYLTQIAIGKTYLFQVFCILLILMIPLKKIWAAYLGSAIGLIAVVAPAFQSHGSTSGNHALAIGALVIHIIALTFWVGGLIGVMQFNKEEFKFSLPRFSVIALWSAITVAISGVANALTRLDSIAAWQSRYGALVILKIVLTSILIGFGALHRRLLLKSNYPSIYRLVIGEIFVMSMTVFVGSWLSNTAPPVREVAVSPALLITGLEMPPAPTFSSVLLAYDPDGLMIGILLFAVALYIRGVVALSRRGDKWPIGRTIAFALGIAAIDFATSGGLGVYSRFAFSNHMLAHMVLGMIAPIGIVLGAPITLALRTLPIGRSKNELGIRGVFINLLHSKLGKVYANPIVALAIFDGSLFALYFTPLFGELMLSHSGHLFMNLHFILAGYLFFQSIIGIDPMPIKIPYIVKIVVLFAAMSIHAFFSVALMSSSALLDNGYFIALERPWATDLLADQNLGGAIGWAMGEVPILLALLATFIQWTKADKKESGRIDRAAERAAAMGEDDELAKYNKYLAQLNRDDGREKSD</sequence>
<feature type="transmembrane region" description="Helical" evidence="6">
    <location>
        <begin position="182"/>
        <end position="203"/>
    </location>
</feature>
<feature type="transmembrane region" description="Helical" evidence="6">
    <location>
        <begin position="457"/>
        <end position="476"/>
    </location>
</feature>
<gene>
    <name evidence="8" type="ORF">UFOPK2362_00668</name>
</gene>
<feature type="transmembrane region" description="Helical" evidence="6">
    <location>
        <begin position="90"/>
        <end position="108"/>
    </location>
</feature>
<feature type="transmembrane region" description="Helical" evidence="6">
    <location>
        <begin position="247"/>
        <end position="269"/>
    </location>
</feature>
<evidence type="ECO:0000256" key="4">
    <source>
        <dbReference type="ARBA" id="ARBA00022989"/>
    </source>
</evidence>
<dbReference type="GO" id="GO:0005886">
    <property type="term" value="C:plasma membrane"/>
    <property type="evidence" value="ECO:0007669"/>
    <property type="project" value="UniProtKB-SubCell"/>
</dbReference>
<feature type="transmembrane region" description="Helical" evidence="6">
    <location>
        <begin position="342"/>
        <end position="365"/>
    </location>
</feature>
<reference evidence="8" key="1">
    <citation type="submission" date="2020-05" db="EMBL/GenBank/DDBJ databases">
        <authorList>
            <person name="Chiriac C."/>
            <person name="Salcher M."/>
            <person name="Ghai R."/>
            <person name="Kavagutti S V."/>
        </authorList>
    </citation>
    <scope>NUCLEOTIDE SEQUENCE</scope>
</reference>
<dbReference type="InterPro" id="IPR019108">
    <property type="entry name" value="Caa3_assmbl_CtaG-rel"/>
</dbReference>
<feature type="transmembrane region" description="Helical" evidence="6">
    <location>
        <begin position="541"/>
        <end position="562"/>
    </location>
</feature>
<dbReference type="PANTHER" id="PTHR34820:SF4">
    <property type="entry name" value="INNER MEMBRANE PROTEIN YEBZ"/>
    <property type="match status" value="1"/>
</dbReference>
<keyword evidence="5 6" id="KW-0472">Membrane</keyword>
<dbReference type="InterPro" id="IPR008457">
    <property type="entry name" value="Cu-R_CopD_dom"/>
</dbReference>
<feature type="transmembrane region" description="Helical" evidence="6">
    <location>
        <begin position="145"/>
        <end position="170"/>
    </location>
</feature>
<dbReference type="AlphaFoldDB" id="A0A6J6NM08"/>
<keyword evidence="2" id="KW-1003">Cell membrane</keyword>